<dbReference type="Proteomes" id="UP000265618">
    <property type="component" value="Unassembled WGS sequence"/>
</dbReference>
<dbReference type="EMBL" id="BDIP01005734">
    <property type="protein sequence ID" value="GCA63970.1"/>
    <property type="molecule type" value="Genomic_DNA"/>
</dbReference>
<dbReference type="AlphaFoldDB" id="A0A391NTQ5"/>
<accession>A0A391NTQ5</accession>
<feature type="chain" id="PRO_5017274065" evidence="1">
    <location>
        <begin position="27"/>
        <end position="54"/>
    </location>
</feature>
<protein>
    <submittedName>
        <fullName evidence="2">Uncharacterized protein</fullName>
    </submittedName>
</protein>
<evidence type="ECO:0000256" key="1">
    <source>
        <dbReference type="SAM" id="SignalP"/>
    </source>
</evidence>
<reference evidence="2 3" key="1">
    <citation type="journal article" date="2018" name="PLoS ONE">
        <title>The draft genome of Kipferlia bialata reveals reductive genome evolution in fornicate parasites.</title>
        <authorList>
            <person name="Tanifuji G."/>
            <person name="Takabayashi S."/>
            <person name="Kume K."/>
            <person name="Takagi M."/>
            <person name="Nakayama T."/>
            <person name="Kamikawa R."/>
            <person name="Inagaki Y."/>
            <person name="Hashimoto T."/>
        </authorList>
    </citation>
    <scope>NUCLEOTIDE SEQUENCE [LARGE SCALE GENOMIC DNA]</scope>
    <source>
        <strain evidence="2">NY0173</strain>
    </source>
</reference>
<keyword evidence="1" id="KW-0732">Signal</keyword>
<feature type="signal peptide" evidence="1">
    <location>
        <begin position="1"/>
        <end position="26"/>
    </location>
</feature>
<evidence type="ECO:0000313" key="3">
    <source>
        <dbReference type="Proteomes" id="UP000265618"/>
    </source>
</evidence>
<feature type="non-terminal residue" evidence="2">
    <location>
        <position position="54"/>
    </location>
</feature>
<organism evidence="2 3">
    <name type="scientific">Kipferlia bialata</name>
    <dbReference type="NCBI Taxonomy" id="797122"/>
    <lineage>
        <taxon>Eukaryota</taxon>
        <taxon>Metamonada</taxon>
        <taxon>Carpediemonas-like organisms</taxon>
        <taxon>Kipferlia</taxon>
    </lineage>
</organism>
<sequence length="54" mass="5841">MSPHRVLLASLAHVCLLCVLLAPALASAPPAAYLYPAEGVYEMPLSVTPYRHHE</sequence>
<name>A0A391NTQ5_9EUKA</name>
<gene>
    <name evidence="2" type="ORF">KIPB_012724</name>
</gene>
<evidence type="ECO:0000313" key="2">
    <source>
        <dbReference type="EMBL" id="GCA63970.1"/>
    </source>
</evidence>
<keyword evidence="3" id="KW-1185">Reference proteome</keyword>
<proteinExistence type="predicted"/>
<comment type="caution">
    <text evidence="2">The sequence shown here is derived from an EMBL/GenBank/DDBJ whole genome shotgun (WGS) entry which is preliminary data.</text>
</comment>